<dbReference type="GeneID" id="22579358"/>
<proteinExistence type="predicted"/>
<evidence type="ECO:0000313" key="3">
    <source>
        <dbReference type="Proteomes" id="UP000063063"/>
    </source>
</evidence>
<sequence>MSSYAELLQTCAEFQENFSALTGKYNALSLELKNAKAMCERKQQQLDEAAAREEQQRKQLLELKKEAEDAATFRERYHAAVVTIEHLKSQVARAHQKASDTSLEHDQEVQQLKQQLEDMIRRVETAADGQRLRESQRQALELEERCATINAQLLEDRERHSQQLLTAHNALREQQSRNLELEQRYRTMEADVAEMREAVRRSTELQNEAVLLKERFSTAATVAQHQVEELRADAEEVRRRLTQLKEDHQAQMDQLAQDATEIRNELQERVVSLTADLSTAQRNLAEERALHRQVQASAEEQVAQVRNASVVETSALRRAQAALKEENTRLQWRLEKMNSELRDEQQALQAVQARHDSLAAKLQQSQSQLDTAAQQEAWLTCERQSVADQLAVARQQLDALNKALMHHEEVTLQVQQLTMRLANATEEAQNHRHAAQMCESQLREMEEASALKVRELRRELKAYKKQRASEAARADRLRRKLMTALIEKDAGLYRASRLTGHAIPLAEGEPATIPASSAVLPESAYRNVISMLRNQSQQAEELHTRLVQLAR</sequence>
<reference evidence="2 3" key="1">
    <citation type="journal article" date="2015" name="Sci. Rep.">
        <title>The genome of Leishmania panamensis: insights into genomics of the L. (Viannia) subgenus.</title>
        <authorList>
            <person name="Llanes A."/>
            <person name="Restrepo C.M."/>
            <person name="Vecchio G.D."/>
            <person name="Anguizola F.J."/>
            <person name="Lleonart R."/>
        </authorList>
    </citation>
    <scope>NUCLEOTIDE SEQUENCE [LARGE SCALE GENOMIC DNA]</scope>
    <source>
        <strain evidence="2 3">MHOM/PA/94/PSC-1</strain>
    </source>
</reference>
<dbReference type="VEuPathDB" id="TriTrypDB:LPMP_353290"/>
<dbReference type="KEGG" id="lpan:LPMP_353290"/>
<dbReference type="AlphaFoldDB" id="A0A088S2M0"/>
<evidence type="ECO:0000313" key="2">
    <source>
        <dbReference type="EMBL" id="AIO02466.1"/>
    </source>
</evidence>
<gene>
    <name evidence="2" type="ORF">LPMP_353290</name>
</gene>
<keyword evidence="1" id="KW-0175">Coiled coil</keyword>
<dbReference type="OrthoDB" id="278085at2759"/>
<name>A0A088S2M0_LEIPA</name>
<feature type="coiled-coil region" evidence="1">
    <location>
        <begin position="25"/>
        <end position="70"/>
    </location>
</feature>
<keyword evidence="3" id="KW-1185">Reference proteome</keyword>
<dbReference type="Proteomes" id="UP000063063">
    <property type="component" value="Chromosome 35"/>
</dbReference>
<accession>A0A088S2M0</accession>
<dbReference type="eggNOG" id="ENOG502QVBM">
    <property type="taxonomic scope" value="Eukaryota"/>
</dbReference>
<evidence type="ECO:0000256" key="1">
    <source>
        <dbReference type="SAM" id="Coils"/>
    </source>
</evidence>
<dbReference type="EMBL" id="CP009404">
    <property type="protein sequence ID" value="AIO02466.1"/>
    <property type="molecule type" value="Genomic_DNA"/>
</dbReference>
<protein>
    <submittedName>
        <fullName evidence="2">Uncharacterized protein</fullName>
    </submittedName>
</protein>
<dbReference type="RefSeq" id="XP_010703266.1">
    <property type="nucleotide sequence ID" value="XM_010704964.1"/>
</dbReference>
<feature type="coiled-coil region" evidence="1">
    <location>
        <begin position="320"/>
        <end position="480"/>
    </location>
</feature>
<organism evidence="2 3">
    <name type="scientific">Leishmania panamensis</name>
    <dbReference type="NCBI Taxonomy" id="5679"/>
    <lineage>
        <taxon>Eukaryota</taxon>
        <taxon>Discoba</taxon>
        <taxon>Euglenozoa</taxon>
        <taxon>Kinetoplastea</taxon>
        <taxon>Metakinetoplastina</taxon>
        <taxon>Trypanosomatida</taxon>
        <taxon>Trypanosomatidae</taxon>
        <taxon>Leishmaniinae</taxon>
        <taxon>Leishmania</taxon>
        <taxon>Leishmania guyanensis species complex</taxon>
    </lineage>
</organism>
<feature type="coiled-coil region" evidence="1">
    <location>
        <begin position="102"/>
        <end position="283"/>
    </location>
</feature>
<dbReference type="VEuPathDB" id="TriTrypDB:LPAL13_350040700"/>